<gene>
    <name evidence="1" type="ORF">Back11_32350</name>
</gene>
<reference evidence="1 2" key="1">
    <citation type="submission" date="2018-11" db="EMBL/GenBank/DDBJ databases">
        <title>Complete genome sequence of Paenibacillus baekrokdamisoli strain KCTC 33723.</title>
        <authorList>
            <person name="Kang S.W."/>
            <person name="Lee K.C."/>
            <person name="Kim K.K."/>
            <person name="Kim J.S."/>
            <person name="Kim D.S."/>
            <person name="Ko S.H."/>
            <person name="Yang S.H."/>
            <person name="Lee J.S."/>
        </authorList>
    </citation>
    <scope>NUCLEOTIDE SEQUENCE [LARGE SCALE GENOMIC DNA]</scope>
    <source>
        <strain evidence="1 2">KCTC 33723</strain>
    </source>
</reference>
<dbReference type="Proteomes" id="UP000275368">
    <property type="component" value="Chromosome"/>
</dbReference>
<dbReference type="RefSeq" id="WP_125659096.1">
    <property type="nucleotide sequence ID" value="NZ_AP019308.1"/>
</dbReference>
<dbReference type="EMBL" id="AP019308">
    <property type="protein sequence ID" value="BBH21890.1"/>
    <property type="molecule type" value="Genomic_DNA"/>
</dbReference>
<dbReference type="OrthoDB" id="2623531at2"/>
<dbReference type="AlphaFoldDB" id="A0A3G9ISQ9"/>
<proteinExistence type="predicted"/>
<keyword evidence="2" id="KW-1185">Reference proteome</keyword>
<organism evidence="1 2">
    <name type="scientific">Paenibacillus baekrokdamisoli</name>
    <dbReference type="NCBI Taxonomy" id="1712516"/>
    <lineage>
        <taxon>Bacteria</taxon>
        <taxon>Bacillati</taxon>
        <taxon>Bacillota</taxon>
        <taxon>Bacilli</taxon>
        <taxon>Bacillales</taxon>
        <taxon>Paenibacillaceae</taxon>
        <taxon>Paenibacillus</taxon>
    </lineage>
</organism>
<accession>A0A3G9ISQ9</accession>
<protein>
    <submittedName>
        <fullName evidence="1">Uncharacterized protein</fullName>
    </submittedName>
</protein>
<evidence type="ECO:0000313" key="2">
    <source>
        <dbReference type="Proteomes" id="UP000275368"/>
    </source>
</evidence>
<dbReference type="KEGG" id="pbk:Back11_32350"/>
<evidence type="ECO:0000313" key="1">
    <source>
        <dbReference type="EMBL" id="BBH21890.1"/>
    </source>
</evidence>
<sequence length="77" mass="9042">MKVQTEEDAGRRRFLSGQFVPFDGMFKDIWGGCLPLLQGEFFPVHPDMGQSRWTYEGPLLFGLQGLYYRNKKQRRRG</sequence>
<name>A0A3G9ISQ9_9BACL</name>